<dbReference type="OrthoDB" id="481641at2759"/>
<feature type="non-terminal residue" evidence="1">
    <location>
        <position position="1"/>
    </location>
</feature>
<comment type="caution">
    <text evidence="1">The sequence shown here is derived from an EMBL/GenBank/DDBJ whole genome shotgun (WGS) entry which is preliminary data.</text>
</comment>
<evidence type="ECO:0000313" key="2">
    <source>
        <dbReference type="Proteomes" id="UP000649617"/>
    </source>
</evidence>
<dbReference type="Proteomes" id="UP000649617">
    <property type="component" value="Unassembled WGS sequence"/>
</dbReference>
<proteinExistence type="predicted"/>
<accession>A0A812X3U0</accession>
<organism evidence="1 2">
    <name type="scientific">Symbiodinium pilosum</name>
    <name type="common">Dinoflagellate</name>
    <dbReference type="NCBI Taxonomy" id="2952"/>
    <lineage>
        <taxon>Eukaryota</taxon>
        <taxon>Sar</taxon>
        <taxon>Alveolata</taxon>
        <taxon>Dinophyceae</taxon>
        <taxon>Suessiales</taxon>
        <taxon>Symbiodiniaceae</taxon>
        <taxon>Symbiodinium</taxon>
    </lineage>
</organism>
<reference evidence="1" key="1">
    <citation type="submission" date="2021-02" db="EMBL/GenBank/DDBJ databases">
        <authorList>
            <person name="Dougan E. K."/>
            <person name="Rhodes N."/>
            <person name="Thang M."/>
            <person name="Chan C."/>
        </authorList>
    </citation>
    <scope>NUCLEOTIDE SEQUENCE</scope>
</reference>
<gene>
    <name evidence="1" type="ORF">SPIL2461_LOCUS20174</name>
</gene>
<keyword evidence="2" id="KW-1185">Reference proteome</keyword>
<protein>
    <submittedName>
        <fullName evidence="1">Uncharacterized protein</fullName>
    </submittedName>
</protein>
<dbReference type="AlphaFoldDB" id="A0A812X3U0"/>
<name>A0A812X3U0_SYMPI</name>
<dbReference type="EMBL" id="CAJNIZ010045139">
    <property type="protein sequence ID" value="CAE7711685.1"/>
    <property type="molecule type" value="Genomic_DNA"/>
</dbReference>
<sequence length="253" mass="28240">MAPARDLQHRARKLLLKALTAWRSHGFDCDAIRHILEHVQRQIRDFEQRAGQLHLAASAKVWLAIQKALTSLLQPRQTEEGEVAIQRLRQAPSAKSLLFGKSTKKAALAEAMAALGGRATQKQLEEYLRNTPHALGDADAETIERSIQCFRASEYFELLGKDANGRNVYGPAKPCPTGIRRKKHGFTARMHLVHAGCCCVGPLRATMADASKDYAQLRAWRAAMSGKELIKQVRRWNGAHVTRYVRAARGSEE</sequence>
<evidence type="ECO:0000313" key="1">
    <source>
        <dbReference type="EMBL" id="CAE7711685.1"/>
    </source>
</evidence>